<evidence type="ECO:0000256" key="3">
    <source>
        <dbReference type="ARBA" id="ARBA00022741"/>
    </source>
</evidence>
<dbReference type="InterPro" id="IPR011009">
    <property type="entry name" value="Kinase-like_dom_sf"/>
</dbReference>
<keyword evidence="5" id="KW-0067">ATP-binding</keyword>
<keyword evidence="4" id="KW-0418">Kinase</keyword>
<dbReference type="GO" id="GO:0004674">
    <property type="term" value="F:protein serine/threonine kinase activity"/>
    <property type="evidence" value="ECO:0007669"/>
    <property type="project" value="UniProtKB-EC"/>
</dbReference>
<dbReference type="InParanoid" id="D2HLG8"/>
<feature type="region of interest" description="Disordered" evidence="6">
    <location>
        <begin position="411"/>
        <end position="562"/>
    </location>
</feature>
<dbReference type="Pfam" id="PF21127">
    <property type="entry name" value="ATG1-like_MIT2"/>
    <property type="match status" value="1"/>
</dbReference>
<dbReference type="EC" id="2.7.11.1" evidence="1"/>
<dbReference type="PANTHER" id="PTHR24348:SF19">
    <property type="entry name" value="SERINE_THREONINE-PROTEIN KINASE ULK1"/>
    <property type="match status" value="1"/>
</dbReference>
<dbReference type="InterPro" id="IPR008271">
    <property type="entry name" value="Ser/Thr_kinase_AS"/>
</dbReference>
<dbReference type="GO" id="GO:0048671">
    <property type="term" value="P:negative regulation of collateral sprouting"/>
    <property type="evidence" value="ECO:0007669"/>
    <property type="project" value="TreeGrafter"/>
</dbReference>
<dbReference type="GO" id="GO:0042594">
    <property type="term" value="P:response to starvation"/>
    <property type="evidence" value="ECO:0007669"/>
    <property type="project" value="TreeGrafter"/>
</dbReference>
<dbReference type="Gene3D" id="1.10.510.10">
    <property type="entry name" value="Transferase(Phosphotransferase) domain 1"/>
    <property type="match status" value="1"/>
</dbReference>
<accession>D2HLG8</accession>
<dbReference type="PROSITE" id="PS50011">
    <property type="entry name" value="PROTEIN_KINASE_DOM"/>
    <property type="match status" value="1"/>
</dbReference>
<feature type="compositionally biased region" description="Low complexity" evidence="6">
    <location>
        <begin position="376"/>
        <end position="389"/>
    </location>
</feature>
<name>D2HLG8_AILME</name>
<protein>
    <recommendedName>
        <fullName evidence="1">non-specific serine/threonine protein kinase</fullName>
        <ecNumber evidence="1">2.7.11.1</ecNumber>
    </recommendedName>
</protein>
<evidence type="ECO:0000256" key="2">
    <source>
        <dbReference type="ARBA" id="ARBA00022679"/>
    </source>
</evidence>
<feature type="non-terminal residue" evidence="8">
    <location>
        <position position="1"/>
    </location>
</feature>
<feature type="compositionally biased region" description="Low complexity" evidence="6">
    <location>
        <begin position="259"/>
        <end position="282"/>
    </location>
</feature>
<feature type="compositionally biased region" description="Polar residues" evidence="6">
    <location>
        <begin position="411"/>
        <end position="435"/>
    </location>
</feature>
<evidence type="ECO:0000256" key="1">
    <source>
        <dbReference type="ARBA" id="ARBA00012513"/>
    </source>
</evidence>
<dbReference type="GO" id="GO:0000422">
    <property type="term" value="P:autophagy of mitochondrion"/>
    <property type="evidence" value="ECO:0007669"/>
    <property type="project" value="TreeGrafter"/>
</dbReference>
<dbReference type="AlphaFoldDB" id="D2HLG8"/>
<dbReference type="GO" id="GO:0034045">
    <property type="term" value="C:phagophore assembly site membrane"/>
    <property type="evidence" value="ECO:0007669"/>
    <property type="project" value="TreeGrafter"/>
</dbReference>
<dbReference type="PROSITE" id="PS00108">
    <property type="entry name" value="PROTEIN_KINASE_ST"/>
    <property type="match status" value="1"/>
</dbReference>
<dbReference type="FunFam" id="1.10.510.10:FF:000128">
    <property type="entry name" value="serine/threonine-protein kinase ULK2 isoform X2"/>
    <property type="match status" value="1"/>
</dbReference>
<keyword evidence="2" id="KW-0808">Transferase</keyword>
<dbReference type="EMBL" id="GL193005">
    <property type="protein sequence ID" value="EFB16390.1"/>
    <property type="molecule type" value="Genomic_DNA"/>
</dbReference>
<dbReference type="GO" id="GO:0000045">
    <property type="term" value="P:autophagosome assembly"/>
    <property type="evidence" value="ECO:0007669"/>
    <property type="project" value="TreeGrafter"/>
</dbReference>
<dbReference type="InterPro" id="IPR022708">
    <property type="entry name" value="Atg1-like_tMIT"/>
</dbReference>
<sequence length="1000" mass="107079">QKHDLEVAVKCINKKNLAKSQTLLGKEIKILKELKHENIVALYDFQEMANSVYLVMEYCNGGDLADYLHTMRTLSEDTIRLFLQQIAGAMRLLHSKGIIHRDLKPQNILLSNPGGRRANPNNIRVKIADFGFARYLQSNMMAATLCGSPMYMAPEVIMSQHYDGKADLWSIGTIVYQCLTGKAPFQASSPQDLRLFYERNKTLVPTIPRETSAPLRQLLLALLQRNHKDRMDFDEFFHHPFLDASATVKKSPPVPVPSYPSSGSGSSSSSSSTSHLASPPSLGEVQQQLRKTLTSPADAAGFLQGSRGSGGSSKDSSCDTDDFVMVPAQFPGDLVAEATGAKPPPDSLMCSGSSLVASAGLESRGRTPSPSPPCSSSPSPSGRAGSFSSRCGVSVPIPVPTQVHNYQRIEQNLQSPTQYQTTRSSAIRRSGSTSPLGFARASPSPPSHTEHGAALARKLSLGGGRPYTPSPQVGILPERPGWSGAPSPQGAEMRGGRSPRPASSAAEHPPQAGGLGCRLHSAPNLSDLHVVRPKLPKPPTDPLGVAFGHPQSSPPQPAHGLQSCRPLRGSPKLPDFLQRNPLPPILGSPTKAMPAFDFPKTPSSQNLLTLLARQGVVMTPPRNRTLPDLSEAGPFHGQQLGPGLRPAEDKSPFGRSLSTGRLTDLLLKAAFGTQAPDSGSTDSLQEKPMEIAPSAGLGGNLLPGARAGGASSPSPVVFTVGSPPSGTTPPQGPRARMFSGEDCTCSSRLQSVNGGVDGDGVHSTHVCGHRGVRSPGLGAQTCPQRPPLDRRAHLQRGRKQEGQGVRGGLCSTRQGRSVDQGVQTRWGRGLCPGAVNLLPTGVSLHFAEQLVLYLKVAELLSSGLQTAIDQIRAGKLCLSSTVKQVVRKLNELYKASVVSCQGLSLRLQRFFLDKQRLLDRIQSVTAEKLIFSHAVQTVQSAALDEMFHRREDCVQRYHKALLLMEGLQHILTDQADVENIAKCKLCIERRLSALLTGICA</sequence>
<reference evidence="8" key="1">
    <citation type="journal article" date="2010" name="Nature">
        <title>The sequence and de novo assembly of the giant panda genome.</title>
        <authorList>
            <person name="Li R."/>
            <person name="Fan W."/>
            <person name="Tian G."/>
            <person name="Zhu H."/>
            <person name="He L."/>
            <person name="Cai J."/>
            <person name="Huang Q."/>
            <person name="Cai Q."/>
            <person name="Li B."/>
            <person name="Bai Y."/>
            <person name="Zhang Z."/>
            <person name="Zhang Y."/>
            <person name="Wang W."/>
            <person name="Li J."/>
            <person name="Wei F."/>
            <person name="Li H."/>
            <person name="Jian M."/>
            <person name="Li J."/>
            <person name="Zhang Z."/>
            <person name="Nielsen R."/>
            <person name="Li D."/>
            <person name="Gu W."/>
            <person name="Yang Z."/>
            <person name="Xuan Z."/>
            <person name="Ryder O.A."/>
            <person name="Leung F.C."/>
            <person name="Zhou Y."/>
            <person name="Cao J."/>
            <person name="Sun X."/>
            <person name="Fu Y."/>
            <person name="Fang X."/>
            <person name="Guo X."/>
            <person name="Wang B."/>
            <person name="Hou R."/>
            <person name="Shen F."/>
            <person name="Mu B."/>
            <person name="Ni P."/>
            <person name="Lin R."/>
            <person name="Qian W."/>
            <person name="Wang G."/>
            <person name="Yu C."/>
            <person name="Nie W."/>
            <person name="Wang J."/>
            <person name="Wu Z."/>
            <person name="Liang H."/>
            <person name="Min J."/>
            <person name="Wu Q."/>
            <person name="Cheng S."/>
            <person name="Ruan J."/>
            <person name="Wang M."/>
            <person name="Shi Z."/>
            <person name="Wen M."/>
            <person name="Liu B."/>
            <person name="Ren X."/>
            <person name="Zheng H."/>
            <person name="Dong D."/>
            <person name="Cook K."/>
            <person name="Shan G."/>
            <person name="Zhang H."/>
            <person name="Kosiol C."/>
            <person name="Xie X."/>
            <person name="Lu Z."/>
            <person name="Zheng H."/>
            <person name="Li Y."/>
            <person name="Steiner C.C."/>
            <person name="Lam T.T."/>
            <person name="Lin S."/>
            <person name="Zhang Q."/>
            <person name="Li G."/>
            <person name="Tian J."/>
            <person name="Gong T."/>
            <person name="Liu H."/>
            <person name="Zhang D."/>
            <person name="Fang L."/>
            <person name="Ye C."/>
            <person name="Zhang J."/>
            <person name="Hu W."/>
            <person name="Xu A."/>
            <person name="Ren Y."/>
            <person name="Zhang G."/>
            <person name="Bruford M.W."/>
            <person name="Li Q."/>
            <person name="Ma L."/>
            <person name="Guo Y."/>
            <person name="An N."/>
            <person name="Hu Y."/>
            <person name="Zheng Y."/>
            <person name="Shi Y."/>
            <person name="Li Z."/>
            <person name="Liu Q."/>
            <person name="Chen Y."/>
            <person name="Zhao J."/>
            <person name="Qu N."/>
            <person name="Zhao S."/>
            <person name="Tian F."/>
            <person name="Wang X."/>
            <person name="Wang H."/>
            <person name="Xu L."/>
            <person name="Liu X."/>
            <person name="Vinar T."/>
            <person name="Wang Y."/>
            <person name="Lam T.W."/>
            <person name="Yiu S.M."/>
            <person name="Liu S."/>
            <person name="Zhang H."/>
            <person name="Li D."/>
            <person name="Huang Y."/>
            <person name="Wang X."/>
            <person name="Yang G."/>
            <person name="Jiang Z."/>
            <person name="Wang J."/>
            <person name="Qin N."/>
            <person name="Li L."/>
            <person name="Li J."/>
            <person name="Bolund L."/>
            <person name="Kristiansen K."/>
            <person name="Wong G.K."/>
            <person name="Olson M."/>
            <person name="Zhang X."/>
            <person name="Li S."/>
            <person name="Yang H."/>
            <person name="Wang J."/>
            <person name="Wang J."/>
        </authorList>
    </citation>
    <scope>NUCLEOTIDE SEQUENCE [LARGE SCALE GENOMIC DNA]</scope>
</reference>
<dbReference type="Pfam" id="PF12063">
    <property type="entry name" value="ATG1-like_MIT1"/>
    <property type="match status" value="1"/>
</dbReference>
<dbReference type="GO" id="GO:0061709">
    <property type="term" value="P:reticulophagy"/>
    <property type="evidence" value="ECO:0007669"/>
    <property type="project" value="TreeGrafter"/>
</dbReference>
<dbReference type="SMART" id="SM00220">
    <property type="entry name" value="S_TKc"/>
    <property type="match status" value="1"/>
</dbReference>
<evidence type="ECO:0000313" key="8">
    <source>
        <dbReference type="EMBL" id="EFB16390.1"/>
    </source>
</evidence>
<feature type="domain" description="Protein kinase" evidence="7">
    <location>
        <begin position="1"/>
        <end position="242"/>
    </location>
</feature>
<dbReference type="Pfam" id="PF00069">
    <property type="entry name" value="Pkinase"/>
    <property type="match status" value="1"/>
</dbReference>
<dbReference type="GO" id="GO:0034727">
    <property type="term" value="P:piecemeal microautophagy of the nucleus"/>
    <property type="evidence" value="ECO:0007669"/>
    <property type="project" value="TreeGrafter"/>
</dbReference>
<evidence type="ECO:0000256" key="4">
    <source>
        <dbReference type="ARBA" id="ARBA00022777"/>
    </source>
</evidence>
<evidence type="ECO:0000259" key="7">
    <source>
        <dbReference type="PROSITE" id="PS50011"/>
    </source>
</evidence>
<evidence type="ECO:0000256" key="6">
    <source>
        <dbReference type="SAM" id="MobiDB-lite"/>
    </source>
</evidence>
<dbReference type="InterPro" id="IPR000719">
    <property type="entry name" value="Prot_kinase_dom"/>
</dbReference>
<dbReference type="Gene3D" id="3.30.200.20">
    <property type="entry name" value="Phosphorylase Kinase, domain 1"/>
    <property type="match status" value="1"/>
</dbReference>
<dbReference type="PANTHER" id="PTHR24348">
    <property type="entry name" value="SERINE/THREONINE-PROTEIN KINASE UNC-51-RELATED"/>
    <property type="match status" value="1"/>
</dbReference>
<dbReference type="GO" id="GO:0010508">
    <property type="term" value="P:positive regulation of autophagy"/>
    <property type="evidence" value="ECO:0007669"/>
    <property type="project" value="TreeGrafter"/>
</dbReference>
<gene>
    <name evidence="8" type="ORF">PANDA_012339</name>
</gene>
<dbReference type="InterPro" id="IPR048941">
    <property type="entry name" value="ATG1-like_MIT2"/>
</dbReference>
<feature type="non-terminal residue" evidence="8">
    <location>
        <position position="1000"/>
    </location>
</feature>
<dbReference type="GO" id="GO:0005776">
    <property type="term" value="C:autophagosome"/>
    <property type="evidence" value="ECO:0007669"/>
    <property type="project" value="TreeGrafter"/>
</dbReference>
<evidence type="ECO:0000256" key="5">
    <source>
        <dbReference type="ARBA" id="ARBA00022840"/>
    </source>
</evidence>
<dbReference type="GO" id="GO:0048675">
    <property type="term" value="P:axon extension"/>
    <property type="evidence" value="ECO:0007669"/>
    <property type="project" value="TreeGrafter"/>
</dbReference>
<keyword evidence="3" id="KW-0547">Nucleotide-binding</keyword>
<proteinExistence type="predicted"/>
<organism evidence="8">
    <name type="scientific">Ailuropoda melanoleuca</name>
    <name type="common">Giant panda</name>
    <dbReference type="NCBI Taxonomy" id="9646"/>
    <lineage>
        <taxon>Eukaryota</taxon>
        <taxon>Metazoa</taxon>
        <taxon>Chordata</taxon>
        <taxon>Craniata</taxon>
        <taxon>Vertebrata</taxon>
        <taxon>Euteleostomi</taxon>
        <taxon>Mammalia</taxon>
        <taxon>Eutheria</taxon>
        <taxon>Laurasiatheria</taxon>
        <taxon>Carnivora</taxon>
        <taxon>Caniformia</taxon>
        <taxon>Ursidae</taxon>
        <taxon>Ailuropoda</taxon>
    </lineage>
</organism>
<dbReference type="SUPFAM" id="SSF56112">
    <property type="entry name" value="Protein kinase-like (PK-like)"/>
    <property type="match status" value="1"/>
</dbReference>
<feature type="region of interest" description="Disordered" evidence="6">
    <location>
        <begin position="248"/>
        <end position="324"/>
    </location>
</feature>
<feature type="region of interest" description="Disordered" evidence="6">
    <location>
        <begin position="359"/>
        <end position="389"/>
    </location>
</feature>
<dbReference type="GO" id="GO:0005829">
    <property type="term" value="C:cytosol"/>
    <property type="evidence" value="ECO:0007669"/>
    <property type="project" value="TreeGrafter"/>
</dbReference>
<dbReference type="InterPro" id="IPR045269">
    <property type="entry name" value="Atg1-like"/>
</dbReference>
<feature type="compositionally biased region" description="Polar residues" evidence="6">
    <location>
        <begin position="284"/>
        <end position="295"/>
    </location>
</feature>
<dbReference type="GO" id="GO:0005524">
    <property type="term" value="F:ATP binding"/>
    <property type="evidence" value="ECO:0007669"/>
    <property type="project" value="UniProtKB-KW"/>
</dbReference>